<dbReference type="EMBL" id="JAZDWU010000001">
    <property type="protein sequence ID" value="KAL0013435.1"/>
    <property type="molecule type" value="Genomic_DNA"/>
</dbReference>
<protein>
    <submittedName>
        <fullName evidence="1">Uncharacterized protein</fullName>
    </submittedName>
</protein>
<proteinExistence type="predicted"/>
<keyword evidence="2" id="KW-1185">Reference proteome</keyword>
<evidence type="ECO:0000313" key="2">
    <source>
        <dbReference type="Proteomes" id="UP001459277"/>
    </source>
</evidence>
<name>A0AAW2DVY5_9ROSI</name>
<reference evidence="1 2" key="1">
    <citation type="submission" date="2024-01" db="EMBL/GenBank/DDBJ databases">
        <title>A telomere-to-telomere, gap-free genome of sweet tea (Lithocarpus litseifolius).</title>
        <authorList>
            <person name="Zhou J."/>
        </authorList>
    </citation>
    <scope>NUCLEOTIDE SEQUENCE [LARGE SCALE GENOMIC DNA]</scope>
    <source>
        <strain evidence="1">Zhou-2022a</strain>
        <tissue evidence="1">Leaf</tissue>
    </source>
</reference>
<dbReference type="Proteomes" id="UP001459277">
    <property type="component" value="Unassembled WGS sequence"/>
</dbReference>
<comment type="caution">
    <text evidence="1">The sequence shown here is derived from an EMBL/GenBank/DDBJ whole genome shotgun (WGS) entry which is preliminary data.</text>
</comment>
<organism evidence="1 2">
    <name type="scientific">Lithocarpus litseifolius</name>
    <dbReference type="NCBI Taxonomy" id="425828"/>
    <lineage>
        <taxon>Eukaryota</taxon>
        <taxon>Viridiplantae</taxon>
        <taxon>Streptophyta</taxon>
        <taxon>Embryophyta</taxon>
        <taxon>Tracheophyta</taxon>
        <taxon>Spermatophyta</taxon>
        <taxon>Magnoliopsida</taxon>
        <taxon>eudicotyledons</taxon>
        <taxon>Gunneridae</taxon>
        <taxon>Pentapetalae</taxon>
        <taxon>rosids</taxon>
        <taxon>fabids</taxon>
        <taxon>Fagales</taxon>
        <taxon>Fagaceae</taxon>
        <taxon>Lithocarpus</taxon>
    </lineage>
</organism>
<gene>
    <name evidence="1" type="ORF">SO802_000504</name>
</gene>
<sequence>MSLSKEKRGMGFRDLMTFNSAFLAKQGWRLQTNSSSLFHRVYKAKYFLRCNFIEADMGCQPSYAWRSLMATQDLVRRGMRWQIGDGERIQVWKDKWLPNPSTYKVVTLENLGSEVT</sequence>
<dbReference type="AlphaFoldDB" id="A0AAW2DVY5"/>
<accession>A0AAW2DVY5</accession>
<evidence type="ECO:0000313" key="1">
    <source>
        <dbReference type="EMBL" id="KAL0013435.1"/>
    </source>
</evidence>